<keyword evidence="4" id="KW-0963">Cytoplasm</keyword>
<dbReference type="InterPro" id="IPR004511">
    <property type="entry name" value="PAPS/APS_Rdtase"/>
</dbReference>
<proteinExistence type="inferred from homology"/>
<evidence type="ECO:0000313" key="7">
    <source>
        <dbReference type="Proteomes" id="UP001596456"/>
    </source>
</evidence>
<feature type="active site" description="Nucleophile; cysteine thiosulfonate intermediate" evidence="4">
    <location>
        <position position="231"/>
    </location>
</feature>
<organism evidence="6 7">
    <name type="scientific">Rhodocista pekingensis</name>
    <dbReference type="NCBI Taxonomy" id="201185"/>
    <lineage>
        <taxon>Bacteria</taxon>
        <taxon>Pseudomonadati</taxon>
        <taxon>Pseudomonadota</taxon>
        <taxon>Alphaproteobacteria</taxon>
        <taxon>Rhodospirillales</taxon>
        <taxon>Azospirillaceae</taxon>
        <taxon>Rhodocista</taxon>
    </lineage>
</organism>
<dbReference type="InterPro" id="IPR014729">
    <property type="entry name" value="Rossmann-like_a/b/a_fold"/>
</dbReference>
<evidence type="ECO:0000256" key="1">
    <source>
        <dbReference type="ARBA" id="ARBA00009732"/>
    </source>
</evidence>
<name>A0ABW2KXC4_9PROT</name>
<comment type="function">
    <text evidence="4">Catalyzes the formation of sulfite from adenosine 5'-phosphosulfate (APS) using thioredoxin as an electron donor.</text>
</comment>
<evidence type="ECO:0000256" key="2">
    <source>
        <dbReference type="ARBA" id="ARBA00023002"/>
    </source>
</evidence>
<dbReference type="InterPro" id="IPR002500">
    <property type="entry name" value="PAPS_reduct_dom"/>
</dbReference>
<dbReference type="PANTHER" id="PTHR46509">
    <property type="entry name" value="PHOSPHOADENOSINE PHOSPHOSULFATE REDUCTASE"/>
    <property type="match status" value="1"/>
</dbReference>
<comment type="similarity">
    <text evidence="1 4">Belongs to the PAPS reductase family. CysH subfamily.</text>
</comment>
<dbReference type="CDD" id="cd23945">
    <property type="entry name" value="PAPS_reductase"/>
    <property type="match status" value="1"/>
</dbReference>
<feature type="binding site" evidence="4">
    <location>
        <position position="205"/>
    </location>
    <ligand>
        <name>[4Fe-4S] cluster</name>
        <dbReference type="ChEBI" id="CHEBI:49883"/>
    </ligand>
</feature>
<evidence type="ECO:0000256" key="3">
    <source>
        <dbReference type="ARBA" id="ARBA00024327"/>
    </source>
</evidence>
<accession>A0ABW2KXC4</accession>
<comment type="catalytic activity">
    <reaction evidence="4">
        <text>[thioredoxin]-disulfide + sulfite + AMP + 2 H(+) = adenosine 5'-phosphosulfate + [thioredoxin]-dithiol</text>
        <dbReference type="Rhea" id="RHEA:21976"/>
        <dbReference type="Rhea" id="RHEA-COMP:10698"/>
        <dbReference type="Rhea" id="RHEA-COMP:10700"/>
        <dbReference type="ChEBI" id="CHEBI:15378"/>
        <dbReference type="ChEBI" id="CHEBI:17359"/>
        <dbReference type="ChEBI" id="CHEBI:29950"/>
        <dbReference type="ChEBI" id="CHEBI:50058"/>
        <dbReference type="ChEBI" id="CHEBI:58243"/>
        <dbReference type="ChEBI" id="CHEBI:456215"/>
        <dbReference type="EC" id="1.8.4.10"/>
    </reaction>
</comment>
<dbReference type="Pfam" id="PF01507">
    <property type="entry name" value="PAPS_reduct"/>
    <property type="match status" value="1"/>
</dbReference>
<feature type="binding site" evidence="4">
    <location>
        <position position="124"/>
    </location>
    <ligand>
        <name>[4Fe-4S] cluster</name>
        <dbReference type="ChEBI" id="CHEBI:49883"/>
    </ligand>
</feature>
<protein>
    <recommendedName>
        <fullName evidence="4">Adenosine 5'-phosphosulfate reductase</fullName>
        <shortName evidence="4">APS reductase</shortName>
        <ecNumber evidence="4">1.8.4.10</ecNumber>
    </recommendedName>
    <alternativeName>
        <fullName evidence="4">5'-adenylylsulfate reductase</fullName>
    </alternativeName>
    <alternativeName>
        <fullName evidence="4">Thioredoxin-dependent 5'-adenylylsulfate reductase</fullName>
    </alternativeName>
</protein>
<comment type="subcellular location">
    <subcellularLocation>
        <location evidence="4">Cytoplasm</location>
    </subcellularLocation>
</comment>
<dbReference type="Gene3D" id="3.40.50.620">
    <property type="entry name" value="HUPs"/>
    <property type="match status" value="1"/>
</dbReference>
<dbReference type="PANTHER" id="PTHR46509:SF1">
    <property type="entry name" value="PHOSPHOADENOSINE PHOSPHOSULFATE REDUCTASE"/>
    <property type="match status" value="1"/>
</dbReference>
<evidence type="ECO:0000259" key="5">
    <source>
        <dbReference type="Pfam" id="PF01507"/>
    </source>
</evidence>
<sequence length="238" mass="25804">MIPTPEHRTDPVAHAADLAARYGHLHGADLLHPLLTGDLKGRIALVSSFGTESAVLLHMVAGIDPGVPVIFIDTGKLFGETLRYRDRLVALLGLTDVRSPGPDPAEETREDADGGLWLRDPGACCALRKVRPLDRALAPFDAWITGRKRFQAATRTVLPAIEAADGRIKLNPLAGWSRQDLTAYLDRHGLPRHPLEADGFLSIGCMPCTDRVAPGEDIRAGRWRGRGKTECGIHRPAA</sequence>
<dbReference type="HAMAP" id="MF_00063">
    <property type="entry name" value="CysH"/>
    <property type="match status" value="1"/>
</dbReference>
<keyword evidence="2 4" id="KW-0560">Oxidoreductase</keyword>
<feature type="binding site" evidence="4">
    <location>
        <position position="208"/>
    </location>
    <ligand>
        <name>[4Fe-4S] cluster</name>
        <dbReference type="ChEBI" id="CHEBI:49883"/>
    </ligand>
</feature>
<gene>
    <name evidence="4" type="primary">cysH</name>
    <name evidence="6" type="ORF">ACFQPS_10765</name>
</gene>
<dbReference type="PIRSF" id="PIRSF000857">
    <property type="entry name" value="PAPS_reductase"/>
    <property type="match status" value="1"/>
</dbReference>
<dbReference type="Proteomes" id="UP001596456">
    <property type="component" value="Unassembled WGS sequence"/>
</dbReference>
<reference evidence="7" key="1">
    <citation type="journal article" date="2019" name="Int. J. Syst. Evol. Microbiol.">
        <title>The Global Catalogue of Microorganisms (GCM) 10K type strain sequencing project: providing services to taxonomists for standard genome sequencing and annotation.</title>
        <authorList>
            <consortium name="The Broad Institute Genomics Platform"/>
            <consortium name="The Broad Institute Genome Sequencing Center for Infectious Disease"/>
            <person name="Wu L."/>
            <person name="Ma J."/>
        </authorList>
    </citation>
    <scope>NUCLEOTIDE SEQUENCE [LARGE SCALE GENOMIC DNA]</scope>
    <source>
        <strain evidence="7">CGMCC 1.16275</strain>
    </source>
</reference>
<keyword evidence="4" id="KW-0411">Iron-sulfur</keyword>
<comment type="cofactor">
    <cofactor evidence="4">
        <name>[4Fe-4S] cluster</name>
        <dbReference type="ChEBI" id="CHEBI:49883"/>
    </cofactor>
    <text evidence="4">Binds 1 [4Fe-4S] cluster per subunit.</text>
</comment>
<dbReference type="NCBIfam" id="NF002537">
    <property type="entry name" value="PRK02090.1"/>
    <property type="match status" value="1"/>
</dbReference>
<comment type="caution">
    <text evidence="6">The sequence shown here is derived from an EMBL/GenBank/DDBJ whole genome shotgun (WGS) entry which is preliminary data.</text>
</comment>
<feature type="domain" description="Phosphoadenosine phosphosulphate reductase" evidence="5">
    <location>
        <begin position="43"/>
        <end position="210"/>
    </location>
</feature>
<keyword evidence="7" id="KW-1185">Reference proteome</keyword>
<keyword evidence="4" id="KW-0479">Metal-binding</keyword>
<feature type="binding site" evidence="4">
    <location>
        <position position="125"/>
    </location>
    <ligand>
        <name>[4Fe-4S] cluster</name>
        <dbReference type="ChEBI" id="CHEBI:49883"/>
    </ligand>
</feature>
<dbReference type="GO" id="GO:0004604">
    <property type="term" value="F:phosphoadenylyl-sulfate reductase (thioredoxin) activity"/>
    <property type="evidence" value="ECO:0007669"/>
    <property type="project" value="UniProtKB-EC"/>
</dbReference>
<dbReference type="EC" id="1.8.4.10" evidence="4"/>
<dbReference type="SUPFAM" id="SSF52402">
    <property type="entry name" value="Adenine nucleotide alpha hydrolases-like"/>
    <property type="match status" value="1"/>
</dbReference>
<dbReference type="RefSeq" id="WP_377358854.1">
    <property type="nucleotide sequence ID" value="NZ_JBHTCM010000010.1"/>
</dbReference>
<dbReference type="EMBL" id="JBHTCM010000010">
    <property type="protein sequence ID" value="MFC7333645.1"/>
    <property type="molecule type" value="Genomic_DNA"/>
</dbReference>
<evidence type="ECO:0000313" key="6">
    <source>
        <dbReference type="EMBL" id="MFC7333645.1"/>
    </source>
</evidence>
<keyword evidence="4" id="KW-0408">Iron</keyword>
<evidence type="ECO:0000256" key="4">
    <source>
        <dbReference type="HAMAP-Rule" id="MF_00063"/>
    </source>
</evidence>
<comment type="pathway">
    <text evidence="3 4">Sulfur metabolism; hydrogen sulfide biosynthesis; sulfite from sulfate.</text>
</comment>